<feature type="region of interest" description="Disordered" evidence="1">
    <location>
        <begin position="1"/>
        <end position="25"/>
    </location>
</feature>
<organism evidence="2 4">
    <name type="scientific">Medicago truncatula</name>
    <name type="common">Barrel medic</name>
    <name type="synonym">Medicago tribuloides</name>
    <dbReference type="NCBI Taxonomy" id="3880"/>
    <lineage>
        <taxon>Eukaryota</taxon>
        <taxon>Viridiplantae</taxon>
        <taxon>Streptophyta</taxon>
        <taxon>Embryophyta</taxon>
        <taxon>Tracheophyta</taxon>
        <taxon>Spermatophyta</taxon>
        <taxon>Magnoliopsida</taxon>
        <taxon>eudicotyledons</taxon>
        <taxon>Gunneridae</taxon>
        <taxon>Pentapetalae</taxon>
        <taxon>rosids</taxon>
        <taxon>fabids</taxon>
        <taxon>Fabales</taxon>
        <taxon>Fabaceae</taxon>
        <taxon>Papilionoideae</taxon>
        <taxon>50 kb inversion clade</taxon>
        <taxon>NPAAA clade</taxon>
        <taxon>Hologalegina</taxon>
        <taxon>IRL clade</taxon>
        <taxon>Trifolieae</taxon>
        <taxon>Medicago</taxon>
    </lineage>
</organism>
<evidence type="ECO:0000313" key="3">
    <source>
        <dbReference type="EnsemblPlants" id="KEH24137"/>
    </source>
</evidence>
<accession>A0A072U341</accession>
<reference evidence="2 4" key="2">
    <citation type="journal article" date="2014" name="BMC Genomics">
        <title>An improved genome release (version Mt4.0) for the model legume Medicago truncatula.</title>
        <authorList>
            <person name="Tang H."/>
            <person name="Krishnakumar V."/>
            <person name="Bidwell S."/>
            <person name="Rosen B."/>
            <person name="Chan A."/>
            <person name="Zhou S."/>
            <person name="Gentzbittel L."/>
            <person name="Childs K.L."/>
            <person name="Yandell M."/>
            <person name="Gundlach H."/>
            <person name="Mayer K.F."/>
            <person name="Schwartz D.C."/>
            <person name="Town C.D."/>
        </authorList>
    </citation>
    <scope>GENOME REANNOTATION</scope>
    <source>
        <strain evidence="2">A17</strain>
        <strain evidence="3 4">cv. Jemalong A17</strain>
    </source>
</reference>
<dbReference type="EnsemblPlants" id="KEH24137">
    <property type="protein sequence ID" value="KEH24137"/>
    <property type="gene ID" value="MTR_7g104555"/>
</dbReference>
<protein>
    <submittedName>
        <fullName evidence="2 3">Uncharacterized protein</fullName>
    </submittedName>
</protein>
<gene>
    <name evidence="2" type="ordered locus">MTR_7g104555</name>
</gene>
<dbReference type="HOGENOM" id="CLU_2577518_0_0_1"/>
<keyword evidence="4" id="KW-1185">Reference proteome</keyword>
<dbReference type="AlphaFoldDB" id="A0A072U341"/>
<dbReference type="Proteomes" id="UP000002051">
    <property type="component" value="Unassembled WGS sequence"/>
</dbReference>
<proteinExistence type="predicted"/>
<feature type="compositionally biased region" description="Basic and acidic residues" evidence="1">
    <location>
        <begin position="8"/>
        <end position="17"/>
    </location>
</feature>
<reference evidence="3" key="3">
    <citation type="submission" date="2015-04" db="UniProtKB">
        <authorList>
            <consortium name="EnsemblPlants"/>
        </authorList>
    </citation>
    <scope>IDENTIFICATION</scope>
    <source>
        <strain evidence="3">cv. Jemalong A17</strain>
    </source>
</reference>
<dbReference type="EMBL" id="CM001223">
    <property type="protein sequence ID" value="KEH24137.1"/>
    <property type="molecule type" value="Genomic_DNA"/>
</dbReference>
<reference evidence="2 4" key="1">
    <citation type="journal article" date="2011" name="Nature">
        <title>The Medicago genome provides insight into the evolution of rhizobial symbioses.</title>
        <authorList>
            <person name="Young N.D."/>
            <person name="Debelle F."/>
            <person name="Oldroyd G.E."/>
            <person name="Geurts R."/>
            <person name="Cannon S.B."/>
            <person name="Udvardi M.K."/>
            <person name="Benedito V.A."/>
            <person name="Mayer K.F."/>
            <person name="Gouzy J."/>
            <person name="Schoof H."/>
            <person name="Van de Peer Y."/>
            <person name="Proost S."/>
            <person name="Cook D.R."/>
            <person name="Meyers B.C."/>
            <person name="Spannagl M."/>
            <person name="Cheung F."/>
            <person name="De Mita S."/>
            <person name="Krishnakumar V."/>
            <person name="Gundlach H."/>
            <person name="Zhou S."/>
            <person name="Mudge J."/>
            <person name="Bharti A.K."/>
            <person name="Murray J.D."/>
            <person name="Naoumkina M.A."/>
            <person name="Rosen B."/>
            <person name="Silverstein K.A."/>
            <person name="Tang H."/>
            <person name="Rombauts S."/>
            <person name="Zhao P.X."/>
            <person name="Zhou P."/>
            <person name="Barbe V."/>
            <person name="Bardou P."/>
            <person name="Bechner M."/>
            <person name="Bellec A."/>
            <person name="Berger A."/>
            <person name="Berges H."/>
            <person name="Bidwell S."/>
            <person name="Bisseling T."/>
            <person name="Choisne N."/>
            <person name="Couloux A."/>
            <person name="Denny R."/>
            <person name="Deshpande S."/>
            <person name="Dai X."/>
            <person name="Doyle J.J."/>
            <person name="Dudez A.M."/>
            <person name="Farmer A.D."/>
            <person name="Fouteau S."/>
            <person name="Franken C."/>
            <person name="Gibelin C."/>
            <person name="Gish J."/>
            <person name="Goldstein S."/>
            <person name="Gonzalez A.J."/>
            <person name="Green P.J."/>
            <person name="Hallab A."/>
            <person name="Hartog M."/>
            <person name="Hua A."/>
            <person name="Humphray S.J."/>
            <person name="Jeong D.H."/>
            <person name="Jing Y."/>
            <person name="Jocker A."/>
            <person name="Kenton S.M."/>
            <person name="Kim D.J."/>
            <person name="Klee K."/>
            <person name="Lai H."/>
            <person name="Lang C."/>
            <person name="Lin S."/>
            <person name="Macmil S.L."/>
            <person name="Magdelenat G."/>
            <person name="Matthews L."/>
            <person name="McCorrison J."/>
            <person name="Monaghan E.L."/>
            <person name="Mun J.H."/>
            <person name="Najar F.Z."/>
            <person name="Nicholson C."/>
            <person name="Noirot C."/>
            <person name="O'Bleness M."/>
            <person name="Paule C.R."/>
            <person name="Poulain J."/>
            <person name="Prion F."/>
            <person name="Qin B."/>
            <person name="Qu C."/>
            <person name="Retzel E.F."/>
            <person name="Riddle C."/>
            <person name="Sallet E."/>
            <person name="Samain S."/>
            <person name="Samson N."/>
            <person name="Sanders I."/>
            <person name="Saurat O."/>
            <person name="Scarpelli C."/>
            <person name="Schiex T."/>
            <person name="Segurens B."/>
            <person name="Severin A.J."/>
            <person name="Sherrier D.J."/>
            <person name="Shi R."/>
            <person name="Sims S."/>
            <person name="Singer S.R."/>
            <person name="Sinharoy S."/>
            <person name="Sterck L."/>
            <person name="Viollet A."/>
            <person name="Wang B.B."/>
            <person name="Wang K."/>
            <person name="Wang M."/>
            <person name="Wang X."/>
            <person name="Warfsmann J."/>
            <person name="Weissenbach J."/>
            <person name="White D.D."/>
            <person name="White J.D."/>
            <person name="Wiley G.B."/>
            <person name="Wincker P."/>
            <person name="Xing Y."/>
            <person name="Yang L."/>
            <person name="Yao Z."/>
            <person name="Ying F."/>
            <person name="Zhai J."/>
            <person name="Zhou L."/>
            <person name="Zuber A."/>
            <person name="Denarie J."/>
            <person name="Dixon R.A."/>
            <person name="May G.D."/>
            <person name="Schwartz D.C."/>
            <person name="Rogers J."/>
            <person name="Quetier F."/>
            <person name="Town C.D."/>
            <person name="Roe B.A."/>
        </authorList>
    </citation>
    <scope>NUCLEOTIDE SEQUENCE [LARGE SCALE GENOMIC DNA]</scope>
    <source>
        <strain evidence="2">A17</strain>
        <strain evidence="3 4">cv. Jemalong A17</strain>
    </source>
</reference>
<evidence type="ECO:0000313" key="2">
    <source>
        <dbReference type="EMBL" id="KEH24137.1"/>
    </source>
</evidence>
<evidence type="ECO:0000313" key="4">
    <source>
        <dbReference type="Proteomes" id="UP000002051"/>
    </source>
</evidence>
<name>A0A072U341_MEDTR</name>
<evidence type="ECO:0000256" key="1">
    <source>
        <dbReference type="SAM" id="MobiDB-lite"/>
    </source>
</evidence>
<sequence>MLWSRAGHRSDRVESRVKNLNPRKSTVGKSQAISVQLCSRLRRFRGEALVKEDETLRVMKGRSRGEIESVRLGFQKWTISD</sequence>